<keyword evidence="3" id="KW-1185">Reference proteome</keyword>
<evidence type="ECO:0000313" key="3">
    <source>
        <dbReference type="Proteomes" id="UP000002969"/>
    </source>
</evidence>
<sequence>MIGEKRVGLNRIHQDQFVFIFSLKLRKIPAKAVNNSSNIYQLNFGFRLSIKYIIFYLTFFMIPKQSFYKFNINIY</sequence>
<comment type="caution">
    <text evidence="2">The sequence shown here is derived from an EMBL/GenBank/DDBJ whole genome shotgun (WGS) entry which is preliminary data.</text>
</comment>
<evidence type="ECO:0000313" key="2">
    <source>
        <dbReference type="EMBL" id="EFK34418.1"/>
    </source>
</evidence>
<dbReference type="EMBL" id="ACKQ02000007">
    <property type="protein sequence ID" value="EFK34418.1"/>
    <property type="molecule type" value="Genomic_DNA"/>
</dbReference>
<proteinExistence type="predicted"/>
<keyword evidence="1" id="KW-0472">Membrane</keyword>
<evidence type="ECO:0000256" key="1">
    <source>
        <dbReference type="SAM" id="Phobius"/>
    </source>
</evidence>
<reference evidence="2" key="1">
    <citation type="submission" date="2010-06" db="EMBL/GenBank/DDBJ databases">
        <authorList>
            <person name="Muzny D."/>
            <person name="Qin X."/>
            <person name="Buhay C."/>
            <person name="Dugan-Rocha S."/>
            <person name="Ding Y."/>
            <person name="Chen G."/>
            <person name="Hawes A."/>
            <person name="Holder M."/>
            <person name="Jhangiani S."/>
            <person name="Johnson A."/>
            <person name="Khan Z."/>
            <person name="Li Z."/>
            <person name="Liu W."/>
            <person name="Liu X."/>
            <person name="Perez L."/>
            <person name="Shen H."/>
            <person name="Wang Q."/>
            <person name="Watt J."/>
            <person name="Xi L."/>
            <person name="Xin Y."/>
            <person name="Zhou J."/>
            <person name="Deng J."/>
            <person name="Jiang H."/>
            <person name="Liu Y."/>
            <person name="Qu J."/>
            <person name="Song X.-Z."/>
            <person name="Zhang L."/>
            <person name="Villasana D."/>
            <person name="Johnson A."/>
            <person name="Liu J."/>
            <person name="Liyanage D."/>
            <person name="Lorensuhewa L."/>
            <person name="Robinson T."/>
            <person name="Song A."/>
            <person name="Song B.-B."/>
            <person name="Dinh H."/>
            <person name="Thornton R."/>
            <person name="Coyle M."/>
            <person name="Francisco L."/>
            <person name="Jackson L."/>
            <person name="Javaid M."/>
            <person name="Korchina V."/>
            <person name="Kovar C."/>
            <person name="Mata R."/>
            <person name="Mathew T."/>
            <person name="Ngo R."/>
            <person name="Nguyen L."/>
            <person name="Nguyen N."/>
            <person name="Okwuonu G."/>
            <person name="Ongeri F."/>
            <person name="Pham C."/>
            <person name="Simmons D."/>
            <person name="Wilczek-Boney K."/>
            <person name="Hale W."/>
            <person name="Jakkamsetti A."/>
            <person name="Pham P."/>
            <person name="Ruth R."/>
            <person name="San Lucas F."/>
            <person name="Warren J."/>
            <person name="Zhang J."/>
            <person name="Zhao Z."/>
            <person name="Zhou C."/>
            <person name="Zhu D."/>
            <person name="Lee S."/>
            <person name="Bess C."/>
            <person name="Blankenburg K."/>
            <person name="Forbes L."/>
            <person name="Fu Q."/>
            <person name="Gubbala S."/>
            <person name="Hirani K."/>
            <person name="Jayaseelan J.C."/>
            <person name="Lara F."/>
            <person name="Munidasa M."/>
            <person name="Palculict T."/>
            <person name="Patil S."/>
            <person name="Pu L.-L."/>
            <person name="Saada N."/>
            <person name="Tang L."/>
            <person name="Weissenberger G."/>
            <person name="Zhu Y."/>
            <person name="Hemphill L."/>
            <person name="Shang Y."/>
            <person name="Youmans B."/>
            <person name="Ayvaz T."/>
            <person name="Ross M."/>
            <person name="Santibanez J."/>
            <person name="Aqrawi P."/>
            <person name="Gross S."/>
            <person name="Joshi V."/>
            <person name="Fowler G."/>
            <person name="Nazareth L."/>
            <person name="Reid J."/>
            <person name="Worley K."/>
            <person name="Petrosino J."/>
            <person name="Highlander S."/>
            <person name="Gibbs R."/>
        </authorList>
    </citation>
    <scope>NUCLEOTIDE SEQUENCE [LARGE SCALE GENOMIC DNA]</scope>
    <source>
        <strain evidence="2">ATCC 35910</strain>
    </source>
</reference>
<keyword evidence="1" id="KW-1133">Transmembrane helix</keyword>
<keyword evidence="1" id="KW-0812">Transmembrane</keyword>
<accession>A0ABP2ISS7</accession>
<organism evidence="2 3">
    <name type="scientific">Chryseobacterium gleum ATCC 35910</name>
    <dbReference type="NCBI Taxonomy" id="525257"/>
    <lineage>
        <taxon>Bacteria</taxon>
        <taxon>Pseudomonadati</taxon>
        <taxon>Bacteroidota</taxon>
        <taxon>Flavobacteriia</taxon>
        <taxon>Flavobacteriales</taxon>
        <taxon>Weeksellaceae</taxon>
        <taxon>Chryseobacterium group</taxon>
        <taxon>Chryseobacterium</taxon>
    </lineage>
</organism>
<protein>
    <submittedName>
        <fullName evidence="2">Uncharacterized protein</fullName>
    </submittedName>
</protein>
<name>A0ABP2ISS7_CHRGE</name>
<feature type="transmembrane region" description="Helical" evidence="1">
    <location>
        <begin position="44"/>
        <end position="62"/>
    </location>
</feature>
<dbReference type="Proteomes" id="UP000002969">
    <property type="component" value="Unassembled WGS sequence"/>
</dbReference>
<gene>
    <name evidence="2" type="ORF">HMPREF0204_13487</name>
</gene>